<dbReference type="AlphaFoldDB" id="A0A820RPH7"/>
<name>A0A820RPH7_9BILA</name>
<dbReference type="InterPro" id="IPR002048">
    <property type="entry name" value="EF_hand_dom"/>
</dbReference>
<keyword evidence="1" id="KW-0106">Calcium</keyword>
<dbReference type="EMBL" id="CAJOAY010033714">
    <property type="protein sequence ID" value="CAF4440427.1"/>
    <property type="molecule type" value="Genomic_DNA"/>
</dbReference>
<evidence type="ECO:0000259" key="2">
    <source>
        <dbReference type="PROSITE" id="PS50222"/>
    </source>
</evidence>
<dbReference type="GO" id="GO:0005509">
    <property type="term" value="F:calcium ion binding"/>
    <property type="evidence" value="ECO:0007669"/>
    <property type="project" value="InterPro"/>
</dbReference>
<organism evidence="3 4">
    <name type="scientific">Adineta steineri</name>
    <dbReference type="NCBI Taxonomy" id="433720"/>
    <lineage>
        <taxon>Eukaryota</taxon>
        <taxon>Metazoa</taxon>
        <taxon>Spiralia</taxon>
        <taxon>Gnathifera</taxon>
        <taxon>Rotifera</taxon>
        <taxon>Eurotatoria</taxon>
        <taxon>Bdelloidea</taxon>
        <taxon>Adinetida</taxon>
        <taxon>Adinetidae</taxon>
        <taxon>Adineta</taxon>
    </lineage>
</organism>
<sequence length="76" mass="9132">MCVSKYESIYKMFRVFDKNHKKYLTKNQLNQLLKEFDIHLNEEELYHILSEIDKNQDGVISYNELCDSLMTNALQI</sequence>
<proteinExistence type="predicted"/>
<dbReference type="Gene3D" id="1.10.238.10">
    <property type="entry name" value="EF-hand"/>
    <property type="match status" value="1"/>
</dbReference>
<accession>A0A820RPH7</accession>
<feature type="domain" description="EF-hand" evidence="2">
    <location>
        <begin position="40"/>
        <end position="75"/>
    </location>
</feature>
<dbReference type="PROSITE" id="PS50222">
    <property type="entry name" value="EF_HAND_2"/>
    <property type="match status" value="2"/>
</dbReference>
<gene>
    <name evidence="3" type="ORF">OKA104_LOCUS53595</name>
</gene>
<dbReference type="PANTHER" id="PTHR20875:SF2">
    <property type="entry name" value="EF-HAND CALCIUM-BINDING DOMAIN-CONTAINING PROTEIN 6"/>
    <property type="match status" value="1"/>
</dbReference>
<evidence type="ECO:0000313" key="3">
    <source>
        <dbReference type="EMBL" id="CAF4440427.1"/>
    </source>
</evidence>
<dbReference type="PANTHER" id="PTHR20875">
    <property type="entry name" value="EF-HAND CALCIUM-BINDING DOMAIN-CONTAINING PROTEIN 6-RELATED"/>
    <property type="match status" value="1"/>
</dbReference>
<dbReference type="Pfam" id="PF13499">
    <property type="entry name" value="EF-hand_7"/>
    <property type="match status" value="1"/>
</dbReference>
<dbReference type="InterPro" id="IPR052603">
    <property type="entry name" value="EFCB6"/>
</dbReference>
<evidence type="ECO:0000256" key="1">
    <source>
        <dbReference type="ARBA" id="ARBA00022837"/>
    </source>
</evidence>
<feature type="domain" description="EF-hand" evidence="2">
    <location>
        <begin position="4"/>
        <end position="39"/>
    </location>
</feature>
<dbReference type="GO" id="GO:0005654">
    <property type="term" value="C:nucleoplasm"/>
    <property type="evidence" value="ECO:0007669"/>
    <property type="project" value="TreeGrafter"/>
</dbReference>
<dbReference type="PROSITE" id="PS00018">
    <property type="entry name" value="EF_HAND_1"/>
    <property type="match status" value="1"/>
</dbReference>
<reference evidence="3" key="1">
    <citation type="submission" date="2021-02" db="EMBL/GenBank/DDBJ databases">
        <authorList>
            <person name="Nowell W R."/>
        </authorList>
    </citation>
    <scope>NUCLEOTIDE SEQUENCE</scope>
</reference>
<dbReference type="InterPro" id="IPR011992">
    <property type="entry name" value="EF-hand-dom_pair"/>
</dbReference>
<protein>
    <recommendedName>
        <fullName evidence="2">EF-hand domain-containing protein</fullName>
    </recommendedName>
</protein>
<dbReference type="InterPro" id="IPR018247">
    <property type="entry name" value="EF_Hand_1_Ca_BS"/>
</dbReference>
<evidence type="ECO:0000313" key="4">
    <source>
        <dbReference type="Proteomes" id="UP000663881"/>
    </source>
</evidence>
<dbReference type="SUPFAM" id="SSF47473">
    <property type="entry name" value="EF-hand"/>
    <property type="match status" value="1"/>
</dbReference>
<dbReference type="SMART" id="SM00054">
    <property type="entry name" value="EFh"/>
    <property type="match status" value="2"/>
</dbReference>
<dbReference type="CDD" id="cd00051">
    <property type="entry name" value="EFh"/>
    <property type="match status" value="1"/>
</dbReference>
<dbReference type="Proteomes" id="UP000663881">
    <property type="component" value="Unassembled WGS sequence"/>
</dbReference>
<comment type="caution">
    <text evidence="3">The sequence shown here is derived from an EMBL/GenBank/DDBJ whole genome shotgun (WGS) entry which is preliminary data.</text>
</comment>